<evidence type="ECO:0000313" key="3">
    <source>
        <dbReference type="EMBL" id="AAR39408.1"/>
    </source>
</evidence>
<dbReference type="InterPro" id="IPR036390">
    <property type="entry name" value="WH_DNA-bd_sf"/>
</dbReference>
<dbReference type="EMBL" id="AY386314">
    <property type="protein sequence ID" value="AAR39408.1"/>
    <property type="molecule type" value="Genomic_DNA"/>
</dbReference>
<name>Q6TV38_BACMM</name>
<dbReference type="GO" id="GO:0006270">
    <property type="term" value="P:DNA replication initiation"/>
    <property type="evidence" value="ECO:0007669"/>
    <property type="project" value="InterPro"/>
</dbReference>
<gene>
    <name evidence="3" type="primary">repB</name>
</gene>
<geneLocation type="plasmid" evidence="3">
    <name>pBM19</name>
</geneLocation>
<accession>Q6TV38</accession>
<feature type="domain" description="Initiator Rep protein WH1" evidence="2">
    <location>
        <begin position="23"/>
        <end position="164"/>
    </location>
</feature>
<proteinExistence type="inferred from homology"/>
<evidence type="ECO:0000259" key="2">
    <source>
        <dbReference type="Pfam" id="PF01051"/>
    </source>
</evidence>
<reference evidence="3" key="1">
    <citation type="journal article" date="2004" name="J. Bacteriol.">
        <title>Plasmid-dependent methylotrophy in thermotolerant Bacillus methanolicus.</title>
        <authorList>
            <person name="Brautaset T."/>
            <person name="Jakobsen O.M."/>
            <person name="Flickinger M.C."/>
            <person name="Valla S."/>
            <person name="Ellingsen T.E."/>
        </authorList>
    </citation>
    <scope>NUCLEOTIDE SEQUENCE</scope>
    <source>
        <strain evidence="3">MGA3</strain>
        <plasmid evidence="3">pBM19</plasmid>
    </source>
</reference>
<keyword evidence="3" id="KW-0614">Plasmid</keyword>
<organism evidence="3">
    <name type="scientific">Bacillus methanolicus (strain MGA3 / ATCC 53907)</name>
    <dbReference type="NCBI Taxonomy" id="796606"/>
    <lineage>
        <taxon>Bacteria</taxon>
        <taxon>Bacillati</taxon>
        <taxon>Bacillota</taxon>
        <taxon>Bacilli</taxon>
        <taxon>Bacillales</taxon>
        <taxon>Bacillaceae</taxon>
        <taxon>Bacillus</taxon>
    </lineage>
</organism>
<evidence type="ECO:0000256" key="1">
    <source>
        <dbReference type="ARBA" id="ARBA00038283"/>
    </source>
</evidence>
<dbReference type="AlphaFoldDB" id="Q6TV38"/>
<dbReference type="Gene3D" id="1.10.10.10">
    <property type="entry name" value="Winged helix-like DNA-binding domain superfamily/Winged helix DNA-binding domain"/>
    <property type="match status" value="2"/>
</dbReference>
<dbReference type="InterPro" id="IPR036388">
    <property type="entry name" value="WH-like_DNA-bd_sf"/>
</dbReference>
<protein>
    <submittedName>
        <fullName evidence="3">Putative replication initiator protein</fullName>
    </submittedName>
</protein>
<dbReference type="Pfam" id="PF21205">
    <property type="entry name" value="Rep3_C"/>
    <property type="match status" value="1"/>
</dbReference>
<dbReference type="GO" id="GO:0003887">
    <property type="term" value="F:DNA-directed DNA polymerase activity"/>
    <property type="evidence" value="ECO:0007669"/>
    <property type="project" value="InterPro"/>
</dbReference>
<sequence>MYRKEGISVLATELIETKTSNFVTKSNKLIEANYKLGVVEQKIILCLASNIRPTDSDFKTYTLPVKEFNKLLGLKGSPKYTELRKITKELMQKVFEVRINKKVIQVAWLSYVAYNESEGTIDIRFDPFLRPYLLELKKEFTSYKLENVVKLKSSYAIRIYELLKQYEKLQERTFLLDDLRKMLGAEDIYPAYGNFKQRVLMPAQKELKKKTDISFEIEEIKVGRRVNKIKFLIFPTKKKNNPQLSLFEENLEEFQLPNTFAEQVKKFGLKMGVQVSDELVKSWEKYGQENVLLLMEKVQGRTDIENPIGYITTVLNSSANNNSNKVATTSEDQTILTHLISYFRKWKEPKPDWFVKQKAIEEMQNQFDMEKNEALTKFNELKAKLFNVLEIKESEVDELSDEEFLKKKKELEKSIKGLKN</sequence>
<comment type="similarity">
    <text evidence="1">Belongs to the initiator RepB protein family.</text>
</comment>
<dbReference type="Pfam" id="PF01051">
    <property type="entry name" value="Rep3_N"/>
    <property type="match status" value="1"/>
</dbReference>
<dbReference type="SUPFAM" id="SSF46785">
    <property type="entry name" value="Winged helix' DNA-binding domain"/>
    <property type="match status" value="2"/>
</dbReference>
<dbReference type="InterPro" id="IPR000525">
    <property type="entry name" value="Initiator_Rep_WH1"/>
</dbReference>